<evidence type="ECO:0000256" key="1">
    <source>
        <dbReference type="SAM" id="MobiDB-lite"/>
    </source>
</evidence>
<dbReference type="AlphaFoldDB" id="A0A1V6PZD9"/>
<evidence type="ECO:0000313" key="2">
    <source>
        <dbReference type="EMBL" id="OQD82398.1"/>
    </source>
</evidence>
<evidence type="ECO:0008006" key="4">
    <source>
        <dbReference type="Google" id="ProtNLM"/>
    </source>
</evidence>
<sequence>MQLPFECQPGLLAVNDGPLKDVKSLRQSQPTEPLEVLRQRYEEDGYLFLKGLIPRADVLKARHEYFHMMLPTGVLEEGTQPVQGIFNPSKSPEEFPGIGAGGAGKNGRPGGERATQFVDLAIEAHYRQWYAEDFCRHPALMQFIARFTGWQSNTLGLRRSLLRNNIPGTKPLGVHYDQIFLRHGEPTSVTAWVPIGDIKVSGGGLIYLENGDPVGIQCEEDFKKKAKAAGFTEQEAKDAFNNHMMATGLLSELPLDFARVHQQSWLVTEYEAGDVVLHKPHAIHASTINNDPDRVIRLATDLRFVDSSKPFDTRWNKFYEVGDGDGIVPKCSRCIRTGRACTRGRRETKFRQAKSRSIRERFPSNQVWLRPPPRVDFVIESGSGEPDDLAERPPFNPSPQRESLGDTHADADSVPVPERPATALPRYNVADQQTHNRRSGRLSSLSMGDTLKQHHQSRSWPLRDPQEAHLLQHFVDKIAPFFDCTDRQQHFAVHIPYRARRCETLFNAMLAMSARHLNRTASFDPFVSDHYFQACLEKLIPALDDHGVTMDDDLLAATVILRLLEEFDVPLAGSDLRGHSFGTKAFIQGPSSMTTTPSLRQAVYWSGLRQEIYNAISLQQAPDIDMSSLNSYFRPLGPDAGDCAWANQAIAHCADVLVFCFGQVHRSAIVHAELKAQNQQWNETRPDSFDPYFVGGEVRVGTTFPDIRFGCAWNAVGNQYNDLARILLSVHDPSLPTVGPLRRRLVQEADDQIRQRVWKVCGAALSNTSIAPAMVVGCMAIHLCGDRFTDPQQQDLLIHVLIQMDALHGWPTDALQRQLRETWVVR</sequence>
<evidence type="ECO:0000313" key="3">
    <source>
        <dbReference type="Proteomes" id="UP000191672"/>
    </source>
</evidence>
<dbReference type="Gene3D" id="2.60.120.620">
    <property type="entry name" value="q2cbj1_9rhob like domain"/>
    <property type="match status" value="1"/>
</dbReference>
<comment type="caution">
    <text evidence="2">The sequence shown here is derived from an EMBL/GenBank/DDBJ whole genome shotgun (WGS) entry which is preliminary data.</text>
</comment>
<protein>
    <recommendedName>
        <fullName evidence="4">Phytanoyl-CoA dioxygenase</fullName>
    </recommendedName>
</protein>
<dbReference type="Pfam" id="PF11951">
    <property type="entry name" value="Fungal_trans_2"/>
    <property type="match status" value="1"/>
</dbReference>
<proteinExistence type="predicted"/>
<dbReference type="Proteomes" id="UP000191672">
    <property type="component" value="Unassembled WGS sequence"/>
</dbReference>
<dbReference type="STRING" id="416450.A0A1V6PZD9"/>
<dbReference type="SUPFAM" id="SSF51197">
    <property type="entry name" value="Clavaminate synthase-like"/>
    <property type="match status" value="1"/>
</dbReference>
<dbReference type="PANTHER" id="PTHR40128">
    <property type="entry name" value="EXPRESSED PROTEIN"/>
    <property type="match status" value="1"/>
</dbReference>
<gene>
    <name evidence="2" type="ORF">PENANT_c021G10252</name>
</gene>
<keyword evidence="3" id="KW-1185">Reference proteome</keyword>
<name>A0A1V6PZD9_9EURO</name>
<feature type="region of interest" description="Disordered" evidence="1">
    <location>
        <begin position="376"/>
        <end position="459"/>
    </location>
</feature>
<organism evidence="2 3">
    <name type="scientific">Penicillium antarcticum</name>
    <dbReference type="NCBI Taxonomy" id="416450"/>
    <lineage>
        <taxon>Eukaryota</taxon>
        <taxon>Fungi</taxon>
        <taxon>Dikarya</taxon>
        <taxon>Ascomycota</taxon>
        <taxon>Pezizomycotina</taxon>
        <taxon>Eurotiomycetes</taxon>
        <taxon>Eurotiomycetidae</taxon>
        <taxon>Eurotiales</taxon>
        <taxon>Aspergillaceae</taxon>
        <taxon>Penicillium</taxon>
    </lineage>
</organism>
<accession>A0A1V6PZD9</accession>
<dbReference type="PANTHER" id="PTHR40128:SF1">
    <property type="entry name" value="PHYTANOYL-COA HYDROXYLASE"/>
    <property type="match status" value="1"/>
</dbReference>
<dbReference type="EMBL" id="MDYN01000021">
    <property type="protein sequence ID" value="OQD82398.1"/>
    <property type="molecule type" value="Genomic_DNA"/>
</dbReference>
<dbReference type="InterPro" id="IPR021858">
    <property type="entry name" value="Fun_TF"/>
</dbReference>
<reference evidence="3" key="1">
    <citation type="journal article" date="2017" name="Nat. Microbiol.">
        <title>Global analysis of biosynthetic gene clusters reveals vast potential of secondary metabolite production in Penicillium species.</title>
        <authorList>
            <person name="Nielsen J.C."/>
            <person name="Grijseels S."/>
            <person name="Prigent S."/>
            <person name="Ji B."/>
            <person name="Dainat J."/>
            <person name="Nielsen K.F."/>
            <person name="Frisvad J.C."/>
            <person name="Workman M."/>
            <person name="Nielsen J."/>
        </authorList>
    </citation>
    <scope>NUCLEOTIDE SEQUENCE [LARGE SCALE GENOMIC DNA]</scope>
    <source>
        <strain evidence="3">IBT 31811</strain>
    </source>
</reference>